<gene>
    <name evidence="3" type="ORF">ACJ72_06919</name>
</gene>
<evidence type="ECO:0000313" key="3">
    <source>
        <dbReference type="EMBL" id="OAX78771.1"/>
    </source>
</evidence>
<feature type="compositionally biased region" description="Basic residues" evidence="1">
    <location>
        <begin position="711"/>
        <end position="724"/>
    </location>
</feature>
<feature type="region of interest" description="Disordered" evidence="1">
    <location>
        <begin position="259"/>
        <end position="312"/>
    </location>
</feature>
<proteinExistence type="predicted"/>
<evidence type="ECO:0000313" key="4">
    <source>
        <dbReference type="Proteomes" id="UP000091918"/>
    </source>
</evidence>
<feature type="compositionally biased region" description="Polar residues" evidence="1">
    <location>
        <begin position="72"/>
        <end position="81"/>
    </location>
</feature>
<dbReference type="Pfam" id="PF25909">
    <property type="entry name" value="zf-C2H2_AHC1"/>
    <property type="match status" value="1"/>
</dbReference>
<accession>A0A1B7NPL9</accession>
<dbReference type="AlphaFoldDB" id="A0A1B7NPL9"/>
<sequence length="781" mass="83103">MFRLLPWSSVVGGNKVTAEEVKMLSAPQRRSPIVENPAIHKLKRKRANSGELDTLVPGNSQPSKICAPPHNANGSDRTITSPHPPAVSVAKVESPKDLPQRDVASHNSLQSTSQITESGDKAPSTNPVKLKPTPPARTVPKMNIETLRRTLESQLSLEILLKHNELRLIDQELAKCQVALDQLRRCSEIPYPGSNVAGLSNAVSNGTGNAIYPTNVPGPLPISPSPWGVTDGPYTRHYAKWLLPDPRFDGGEAEPAVLHPAIAGGGPTDGRTTRGSWSEHGVTGTLRSQRSSAGTKLQALSSGYPQPKDKAGPMIIKRKSDGQLVKLVCLDCRRDNFSSTQGFINHCRIAHNRNFASHDAAAAASGEPVEVDEAGMVIGNNNDVPAGTAVGYVHPLIRSAHLVGSTPQPGVRRASSQNQTTKRSSDKGPSRDGSNQPEKGSSSSQTQNTPNCSRPPPQKASVASPNPSFKGSPETPNLSSLMKRRGMTVDLLDIVDDALRKTDLDMFSDDELSEAAEEENEQPHHDRSQLSVRGSRLPARTIISPSHPTRPGSRKGTDKPSRNPQSAHHLPPPPSPQSSYRSPYAPPATGSSHARDTEQQGNRGNDIESMADPISADLSPNTVESNQAPSLISDDEDYEAPSESETPSPSPSVASDEGPDNIEVRDGDEGNGGGGGTNVTATASSDTKPGPEITSPSKHHPSPVPREVPVYKRKGPSKNKKKTGAKNAEPPTPSATTTFTATTPRADKEQKRVSFVNPITTPTRTKKDGGGGGGGKRQRRG</sequence>
<feature type="compositionally biased region" description="Polar residues" evidence="1">
    <location>
        <begin position="432"/>
        <end position="452"/>
    </location>
</feature>
<feature type="domain" description="AHC1-like C2H2 zinc-finger" evidence="2">
    <location>
        <begin position="316"/>
        <end position="361"/>
    </location>
</feature>
<name>A0A1B7NPL9_9EURO</name>
<feature type="compositionally biased region" description="Low complexity" evidence="1">
    <location>
        <begin position="734"/>
        <end position="744"/>
    </location>
</feature>
<dbReference type="EMBL" id="LGUA01001324">
    <property type="protein sequence ID" value="OAX78771.1"/>
    <property type="molecule type" value="Genomic_DNA"/>
</dbReference>
<protein>
    <recommendedName>
        <fullName evidence="2">AHC1-like C2H2 zinc-finger domain-containing protein</fullName>
    </recommendedName>
</protein>
<feature type="compositionally biased region" description="Basic and acidic residues" evidence="1">
    <location>
        <begin position="93"/>
        <end position="104"/>
    </location>
</feature>
<feature type="region of interest" description="Disordered" evidence="1">
    <location>
        <begin position="511"/>
        <end position="781"/>
    </location>
</feature>
<reference evidence="3 4" key="1">
    <citation type="submission" date="2015-07" db="EMBL/GenBank/DDBJ databases">
        <title>Emmonsia species relationships and genome sequence.</title>
        <authorList>
            <person name="Cuomo C.A."/>
            <person name="Schwartz I.S."/>
            <person name="Kenyon C."/>
            <person name="de Hoog G.S."/>
            <person name="Govender N.P."/>
            <person name="Botha A."/>
            <person name="Moreno L."/>
            <person name="de Vries M."/>
            <person name="Munoz J.F."/>
            <person name="Stielow J.B."/>
        </authorList>
    </citation>
    <scope>NUCLEOTIDE SEQUENCE [LARGE SCALE GENOMIC DNA]</scope>
    <source>
        <strain evidence="3 4">CBS 136260</strain>
    </source>
</reference>
<feature type="region of interest" description="Disordered" evidence="1">
    <location>
        <begin position="47"/>
        <end position="138"/>
    </location>
</feature>
<feature type="compositionally biased region" description="Acidic residues" evidence="1">
    <location>
        <begin position="511"/>
        <end position="520"/>
    </location>
</feature>
<evidence type="ECO:0000259" key="2">
    <source>
        <dbReference type="Pfam" id="PF25909"/>
    </source>
</evidence>
<organism evidence="3 4">
    <name type="scientific">Emergomyces africanus</name>
    <dbReference type="NCBI Taxonomy" id="1955775"/>
    <lineage>
        <taxon>Eukaryota</taxon>
        <taxon>Fungi</taxon>
        <taxon>Dikarya</taxon>
        <taxon>Ascomycota</taxon>
        <taxon>Pezizomycotina</taxon>
        <taxon>Eurotiomycetes</taxon>
        <taxon>Eurotiomycetidae</taxon>
        <taxon>Onygenales</taxon>
        <taxon>Ajellomycetaceae</taxon>
        <taxon>Emergomyces</taxon>
    </lineage>
</organism>
<feature type="compositionally biased region" description="Polar residues" evidence="1">
    <location>
        <begin position="105"/>
        <end position="127"/>
    </location>
</feature>
<feature type="compositionally biased region" description="Polar residues" evidence="1">
    <location>
        <begin position="618"/>
        <end position="630"/>
    </location>
</feature>
<dbReference type="STRING" id="1658172.A0A1B7NPL9"/>
<keyword evidence="4" id="KW-1185">Reference proteome</keyword>
<evidence type="ECO:0000256" key="1">
    <source>
        <dbReference type="SAM" id="MobiDB-lite"/>
    </source>
</evidence>
<dbReference type="Proteomes" id="UP000091918">
    <property type="component" value="Unassembled WGS sequence"/>
</dbReference>
<dbReference type="OrthoDB" id="5355528at2759"/>
<feature type="compositionally biased region" description="Low complexity" evidence="1">
    <location>
        <begin position="643"/>
        <end position="655"/>
    </location>
</feature>
<feature type="compositionally biased region" description="Acidic residues" evidence="1">
    <location>
        <begin position="633"/>
        <end position="642"/>
    </location>
</feature>
<feature type="compositionally biased region" description="Polar residues" evidence="1">
    <location>
        <begin position="285"/>
        <end position="304"/>
    </location>
</feature>
<feature type="region of interest" description="Disordered" evidence="1">
    <location>
        <begin position="403"/>
        <end position="482"/>
    </location>
</feature>
<comment type="caution">
    <text evidence="3">The sequence shown here is derived from an EMBL/GenBank/DDBJ whole genome shotgun (WGS) entry which is preliminary data.</text>
</comment>
<dbReference type="InterPro" id="IPR058706">
    <property type="entry name" value="zf-C2H2_AHC1-like"/>
</dbReference>
<feature type="compositionally biased region" description="Polar residues" evidence="1">
    <location>
        <begin position="461"/>
        <end position="480"/>
    </location>
</feature>